<name>A0A7S2W497_9STRA</name>
<evidence type="ECO:0000256" key="2">
    <source>
        <dbReference type="ARBA" id="ARBA00009596"/>
    </source>
</evidence>
<feature type="transmembrane region" description="Helical" evidence="8">
    <location>
        <begin position="277"/>
        <end position="299"/>
    </location>
</feature>
<dbReference type="Pfam" id="PF13499">
    <property type="entry name" value="EF-hand_7"/>
    <property type="match status" value="1"/>
</dbReference>
<evidence type="ECO:0000256" key="1">
    <source>
        <dbReference type="ARBA" id="ARBA00004508"/>
    </source>
</evidence>
<organism evidence="11">
    <name type="scientific">Rhizochromulina marina</name>
    <dbReference type="NCBI Taxonomy" id="1034831"/>
    <lineage>
        <taxon>Eukaryota</taxon>
        <taxon>Sar</taxon>
        <taxon>Stramenopiles</taxon>
        <taxon>Ochrophyta</taxon>
        <taxon>Dictyochophyceae</taxon>
        <taxon>Rhizochromulinales</taxon>
        <taxon>Rhizochromulina</taxon>
    </lineage>
</organism>
<evidence type="ECO:0000256" key="4">
    <source>
        <dbReference type="ARBA" id="ARBA00022837"/>
    </source>
</evidence>
<keyword evidence="6 8" id="KW-0472">Membrane</keyword>
<evidence type="ECO:0000256" key="6">
    <source>
        <dbReference type="ARBA" id="ARBA00023136"/>
    </source>
</evidence>
<keyword evidence="7" id="KW-0175">Coiled coil</keyword>
<keyword evidence="5 8" id="KW-1133">Transmembrane helix</keyword>
<keyword evidence="4" id="KW-0106">Calcium</keyword>
<comment type="similarity">
    <text evidence="2">Belongs to the Tic20 family.</text>
</comment>
<reference evidence="11" key="1">
    <citation type="submission" date="2021-01" db="EMBL/GenBank/DDBJ databases">
        <authorList>
            <person name="Corre E."/>
            <person name="Pelletier E."/>
            <person name="Niang G."/>
            <person name="Scheremetjew M."/>
            <person name="Finn R."/>
            <person name="Kale V."/>
            <person name="Holt S."/>
            <person name="Cochrane G."/>
            <person name="Meng A."/>
            <person name="Brown T."/>
            <person name="Cohen L."/>
        </authorList>
    </citation>
    <scope>NUCLEOTIDE SEQUENCE</scope>
    <source>
        <strain evidence="11">CCMP1243</strain>
    </source>
</reference>
<dbReference type="CDD" id="cd00051">
    <property type="entry name" value="EFh"/>
    <property type="match status" value="1"/>
</dbReference>
<dbReference type="PROSITE" id="PS50222">
    <property type="entry name" value="EF_HAND_2"/>
    <property type="match status" value="2"/>
</dbReference>
<feature type="transmembrane region" description="Helical" evidence="8">
    <location>
        <begin position="311"/>
        <end position="329"/>
    </location>
</feature>
<gene>
    <name evidence="11" type="ORF">RMAR1173_LOCUS2366</name>
</gene>
<comment type="subcellular location">
    <subcellularLocation>
        <location evidence="1">Plastid</location>
        <location evidence="1">Chloroplast membrane</location>
        <topology evidence="1">Multi-pass membrane protein</topology>
    </subcellularLocation>
</comment>
<dbReference type="InterPro" id="IPR002048">
    <property type="entry name" value="EF_hand_dom"/>
</dbReference>
<dbReference type="PANTHER" id="PTHR33510">
    <property type="entry name" value="PROTEIN TIC 20-II, CHLOROPLASTIC"/>
    <property type="match status" value="1"/>
</dbReference>
<evidence type="ECO:0000259" key="10">
    <source>
        <dbReference type="PROSITE" id="PS50222"/>
    </source>
</evidence>
<feature type="domain" description="EF-hand" evidence="10">
    <location>
        <begin position="122"/>
        <end position="157"/>
    </location>
</feature>
<dbReference type="EMBL" id="HBHJ01003697">
    <property type="protein sequence ID" value="CAD9665155.1"/>
    <property type="molecule type" value="Transcribed_RNA"/>
</dbReference>
<keyword evidence="9" id="KW-0732">Signal</keyword>
<accession>A0A7S2W497</accession>
<dbReference type="SMART" id="SM00054">
    <property type="entry name" value="EFh"/>
    <property type="match status" value="2"/>
</dbReference>
<evidence type="ECO:0000256" key="7">
    <source>
        <dbReference type="SAM" id="Coils"/>
    </source>
</evidence>
<dbReference type="InterPro" id="IPR018247">
    <property type="entry name" value="EF_Hand_1_Ca_BS"/>
</dbReference>
<dbReference type="PANTHER" id="PTHR33510:SF5">
    <property type="entry name" value="PROTEIN TIC 20-II, CHLOROPLASTIC"/>
    <property type="match status" value="1"/>
</dbReference>
<keyword evidence="3 8" id="KW-0812">Transmembrane</keyword>
<feature type="transmembrane region" description="Helical" evidence="8">
    <location>
        <begin position="234"/>
        <end position="256"/>
    </location>
</feature>
<feature type="domain" description="EF-hand" evidence="10">
    <location>
        <begin position="85"/>
        <end position="120"/>
    </location>
</feature>
<dbReference type="Gene3D" id="1.10.238.10">
    <property type="entry name" value="EF-hand"/>
    <property type="match status" value="1"/>
</dbReference>
<evidence type="ECO:0000256" key="9">
    <source>
        <dbReference type="SAM" id="SignalP"/>
    </source>
</evidence>
<evidence type="ECO:0000256" key="5">
    <source>
        <dbReference type="ARBA" id="ARBA00022989"/>
    </source>
</evidence>
<feature type="coiled-coil region" evidence="7">
    <location>
        <begin position="156"/>
        <end position="190"/>
    </location>
</feature>
<dbReference type="InterPro" id="IPR005691">
    <property type="entry name" value="Tic20"/>
</dbReference>
<protein>
    <recommendedName>
        <fullName evidence="10">EF-hand domain-containing protein</fullName>
    </recommendedName>
</protein>
<dbReference type="InterPro" id="IPR011992">
    <property type="entry name" value="EF-hand-dom_pair"/>
</dbReference>
<dbReference type="Pfam" id="PF16166">
    <property type="entry name" value="TIC20"/>
    <property type="match status" value="1"/>
</dbReference>
<feature type="chain" id="PRO_5031127122" description="EF-hand domain-containing protein" evidence="9">
    <location>
        <begin position="25"/>
        <end position="357"/>
    </location>
</feature>
<dbReference type="SUPFAM" id="SSF47473">
    <property type="entry name" value="EF-hand"/>
    <property type="match status" value="1"/>
</dbReference>
<dbReference type="GO" id="GO:0031969">
    <property type="term" value="C:chloroplast membrane"/>
    <property type="evidence" value="ECO:0007669"/>
    <property type="project" value="UniProtKB-SubCell"/>
</dbReference>
<dbReference type="GO" id="GO:0005509">
    <property type="term" value="F:calcium ion binding"/>
    <property type="evidence" value="ECO:0007669"/>
    <property type="project" value="InterPro"/>
</dbReference>
<dbReference type="PROSITE" id="PS00018">
    <property type="entry name" value="EF_HAND_1"/>
    <property type="match status" value="2"/>
</dbReference>
<feature type="signal peptide" evidence="9">
    <location>
        <begin position="1"/>
        <end position="24"/>
    </location>
</feature>
<sequence>MGRPRMSVQLVVALLCVAGPSSLALLSPAGRRVGGAGRRLAAPAQVFRHRVSLAATEDDEVARLQEAAERLRAEVAGLEKEREDMAAAARETVFRAFDKNKDGVVEPAELQAGLETKYGIQASDSQLEEIFREFDTNKDGKLQLSEFQVDLIRGRVEALQAAEKAQAMEARRLEREAKKLEMERASVQAMFGSENTENGLSVRLLSVLPYLLPLADSAVYGRYILASIPLLGNLLAPLVLVYRSIPLGGLLLFWFFSTSSQNRELPRLLRFNLQQAILIDIALFLPSLVGIILNVVAPAVTASLEEPGNDLLFGLVLASISYASVATILTGKSANKIPIIGENAERAIGGPFDWDGE</sequence>
<feature type="coiled-coil region" evidence="7">
    <location>
        <begin position="54"/>
        <end position="88"/>
    </location>
</feature>
<evidence type="ECO:0000256" key="3">
    <source>
        <dbReference type="ARBA" id="ARBA00022692"/>
    </source>
</evidence>
<evidence type="ECO:0000313" key="11">
    <source>
        <dbReference type="EMBL" id="CAD9665155.1"/>
    </source>
</evidence>
<evidence type="ECO:0000256" key="8">
    <source>
        <dbReference type="SAM" id="Phobius"/>
    </source>
</evidence>
<proteinExistence type="inferred from homology"/>
<dbReference type="AlphaFoldDB" id="A0A7S2W497"/>